<name>A0A7L9QBW3_9ZZZZ</name>
<sequence length="192" mass="21529">MWQAVEALTYRQRDTVSRDNGTTEVVFVDSLLDQVIAMVRPSGEASRGGSSSGKPHSRPPLSVDALTLIVEIERCTESHDLAAGIRTIARTLERTHDTAGQTDFTERLRRWIVRVKAMTGNAETRTRPLPINCPACQSFWVWDLRDGEPVRTYAVFTTFRGDEVASFGCLVCKTTWERGDDLDELVAWQLGQ</sequence>
<dbReference type="InterPro" id="IPR055765">
    <property type="entry name" value="DUF7341"/>
</dbReference>
<proteinExistence type="predicted"/>
<protein>
    <recommendedName>
        <fullName evidence="1">DUF7341 domain-containing protein</fullName>
    </recommendedName>
</protein>
<accession>A0A7L9QBW3</accession>
<evidence type="ECO:0000313" key="2">
    <source>
        <dbReference type="EMBL" id="QOL00340.1"/>
    </source>
</evidence>
<evidence type="ECO:0000259" key="1">
    <source>
        <dbReference type="Pfam" id="PF24030"/>
    </source>
</evidence>
<dbReference type="EMBL" id="MW000467">
    <property type="protein sequence ID" value="QOL00340.1"/>
    <property type="molecule type" value="Genomic_DNA"/>
</dbReference>
<dbReference type="Pfam" id="PF24030">
    <property type="entry name" value="DUF7341"/>
    <property type="match status" value="1"/>
</dbReference>
<reference evidence="2" key="1">
    <citation type="submission" date="2020-09" db="EMBL/GenBank/DDBJ databases">
        <title>A new high-throughput screening method to detect antimicrobial volatiles from metagenomic clone libraries.</title>
        <authorList>
            <person name="Stocker F."/>
            <person name="Obermeier M."/>
            <person name="Resch K."/>
            <person name="Berg G."/>
            <person name="Mueller Bogota C.A."/>
        </authorList>
    </citation>
    <scope>NUCLEOTIDE SEQUENCE</scope>
</reference>
<organism evidence="2">
    <name type="scientific">uncultured organism</name>
    <dbReference type="NCBI Taxonomy" id="155900"/>
    <lineage>
        <taxon>unclassified sequences</taxon>
        <taxon>environmental samples</taxon>
    </lineage>
</organism>
<dbReference type="AlphaFoldDB" id="A0A7L9QBW3"/>
<feature type="domain" description="DUF7341" evidence="1">
    <location>
        <begin position="3"/>
        <end position="118"/>
    </location>
</feature>